<accession>A0A5J5CJ46</accession>
<evidence type="ECO:0000313" key="1">
    <source>
        <dbReference type="EMBL" id="KAA8581958.1"/>
    </source>
</evidence>
<organism evidence="1 2">
    <name type="scientific">Etheostoma spectabile</name>
    <name type="common">orangethroat darter</name>
    <dbReference type="NCBI Taxonomy" id="54343"/>
    <lineage>
        <taxon>Eukaryota</taxon>
        <taxon>Metazoa</taxon>
        <taxon>Chordata</taxon>
        <taxon>Craniata</taxon>
        <taxon>Vertebrata</taxon>
        <taxon>Euteleostomi</taxon>
        <taxon>Actinopterygii</taxon>
        <taxon>Neopterygii</taxon>
        <taxon>Teleostei</taxon>
        <taxon>Neoteleostei</taxon>
        <taxon>Acanthomorphata</taxon>
        <taxon>Eupercaria</taxon>
        <taxon>Perciformes</taxon>
        <taxon>Percoidei</taxon>
        <taxon>Percidae</taxon>
        <taxon>Etheostomatinae</taxon>
        <taxon>Etheostoma</taxon>
    </lineage>
</organism>
<gene>
    <name evidence="1" type="ORF">FQN60_008698</name>
</gene>
<reference evidence="1 2" key="1">
    <citation type="submission" date="2019-08" db="EMBL/GenBank/DDBJ databases">
        <title>A chromosome-level genome assembly, high-density linkage maps, and genome scans reveal the genomic architecture of hybrid incompatibilities underlying speciation via character displacement in darters (Percidae: Etheostominae).</title>
        <authorList>
            <person name="Moran R.L."/>
            <person name="Catchen J.M."/>
            <person name="Fuller R.C."/>
        </authorList>
    </citation>
    <scope>NUCLEOTIDE SEQUENCE [LARGE SCALE GENOMIC DNA]</scope>
    <source>
        <strain evidence="1">EspeVRDwgs_2016</strain>
        <tissue evidence="1">Muscle</tissue>
    </source>
</reference>
<dbReference type="AlphaFoldDB" id="A0A5J5CJ46"/>
<name>A0A5J5CJ46_9PERO</name>
<proteinExistence type="predicted"/>
<keyword evidence="2" id="KW-1185">Reference proteome</keyword>
<dbReference type="EMBL" id="VOFY01000020">
    <property type="protein sequence ID" value="KAA8581958.1"/>
    <property type="molecule type" value="Genomic_DNA"/>
</dbReference>
<comment type="caution">
    <text evidence="1">The sequence shown here is derived from an EMBL/GenBank/DDBJ whole genome shotgun (WGS) entry which is preliminary data.</text>
</comment>
<dbReference type="Proteomes" id="UP000327493">
    <property type="component" value="Chromosome 20"/>
</dbReference>
<evidence type="ECO:0000313" key="2">
    <source>
        <dbReference type="Proteomes" id="UP000327493"/>
    </source>
</evidence>
<sequence>MKGTNCMETGVPSSDDVPTLGFFSLDSPSSPAFLQLTTLGLPYFHNNKPLH</sequence>
<protein>
    <submittedName>
        <fullName evidence="1">Uncharacterized protein</fullName>
    </submittedName>
</protein>